<organism evidence="1 2">
    <name type="scientific">Naganishia friedmannii</name>
    <dbReference type="NCBI Taxonomy" id="89922"/>
    <lineage>
        <taxon>Eukaryota</taxon>
        <taxon>Fungi</taxon>
        <taxon>Dikarya</taxon>
        <taxon>Basidiomycota</taxon>
        <taxon>Agaricomycotina</taxon>
        <taxon>Tremellomycetes</taxon>
        <taxon>Filobasidiales</taxon>
        <taxon>Filobasidiaceae</taxon>
        <taxon>Naganishia</taxon>
    </lineage>
</organism>
<keyword evidence="2" id="KW-1185">Reference proteome</keyword>
<dbReference type="EMBL" id="JASBWT010000006">
    <property type="protein sequence ID" value="KAJ9103987.1"/>
    <property type="molecule type" value="Genomic_DNA"/>
</dbReference>
<accession>A0ACC2VXD2</accession>
<evidence type="ECO:0000313" key="1">
    <source>
        <dbReference type="EMBL" id="KAJ9103987.1"/>
    </source>
</evidence>
<dbReference type="Proteomes" id="UP001227268">
    <property type="component" value="Unassembled WGS sequence"/>
</dbReference>
<proteinExistence type="predicted"/>
<name>A0ACC2VXD2_9TREE</name>
<sequence>MVLSTRIAVDDGTTPHLAAIGPSQIALYTGSATQQTFLQELAANIDVSTSNSVDAWIDASLGPNGNYYFIRVLSLGLKDTAQPEYPYQSYSARFILNNMSGSFNSSVWQQLGTTSSSSGGSSSSSSSGSRGGGSSGSTSGSSGSSSKGSSSSSSGKTSSSTSESGDGGESSTDAPGGTTGQTNGGKTGSTTGGTTTGSGAGVAGAGAGSGSTNAGLNTVAGNSAAGKTSPTSSSIGIASASPTTSTTAPTTSSSSAAATRLSAPFAFKAPNTMARSSQPGSPEGRTATLMITSVLVGVFGFGLAIAL</sequence>
<evidence type="ECO:0000313" key="2">
    <source>
        <dbReference type="Proteomes" id="UP001227268"/>
    </source>
</evidence>
<reference evidence="1" key="1">
    <citation type="submission" date="2023-04" db="EMBL/GenBank/DDBJ databases">
        <title>Draft Genome sequencing of Naganishia species isolated from polar environments using Oxford Nanopore Technology.</title>
        <authorList>
            <person name="Leo P."/>
            <person name="Venkateswaran K."/>
        </authorList>
    </citation>
    <scope>NUCLEOTIDE SEQUENCE</scope>
    <source>
        <strain evidence="1">MNA-CCFEE 5423</strain>
    </source>
</reference>
<comment type="caution">
    <text evidence="1">The sequence shown here is derived from an EMBL/GenBank/DDBJ whole genome shotgun (WGS) entry which is preliminary data.</text>
</comment>
<gene>
    <name evidence="1" type="ORF">QFC21_002450</name>
</gene>
<protein>
    <submittedName>
        <fullName evidence="1">Uncharacterized protein</fullName>
    </submittedName>
</protein>